<dbReference type="InterPro" id="IPR011852">
    <property type="entry name" value="TRAP_TAXI"/>
</dbReference>
<protein>
    <submittedName>
        <fullName evidence="2">TAXI family TRAP transporter solute-binding subunit</fullName>
    </submittedName>
</protein>
<dbReference type="PANTHER" id="PTHR42941:SF1">
    <property type="entry name" value="SLL1037 PROTEIN"/>
    <property type="match status" value="1"/>
</dbReference>
<accession>A0A849AW40</accession>
<name>A0A849AW40_9MICO</name>
<dbReference type="NCBIfam" id="TIGR02122">
    <property type="entry name" value="TRAP_TAXI"/>
    <property type="match status" value="1"/>
</dbReference>
<gene>
    <name evidence="2" type="ORF">HLA91_11735</name>
</gene>
<organism evidence="2 3">
    <name type="scientific">Brevibacterium luteolum</name>
    <dbReference type="NCBI Taxonomy" id="199591"/>
    <lineage>
        <taxon>Bacteria</taxon>
        <taxon>Bacillati</taxon>
        <taxon>Actinomycetota</taxon>
        <taxon>Actinomycetes</taxon>
        <taxon>Micrococcales</taxon>
        <taxon>Brevibacteriaceae</taxon>
        <taxon>Brevibacterium</taxon>
    </lineage>
</organism>
<feature type="chain" id="PRO_5038779184" evidence="1">
    <location>
        <begin position="25"/>
        <end position="326"/>
    </location>
</feature>
<reference evidence="2 3" key="1">
    <citation type="submission" date="2020-05" db="EMBL/GenBank/DDBJ databases">
        <title>MicrobeNet Type strains.</title>
        <authorList>
            <person name="Nicholson A.C."/>
        </authorList>
    </citation>
    <scope>NUCLEOTIDE SEQUENCE [LARGE SCALE GENOMIC DNA]</scope>
    <source>
        <strain evidence="2 3">CCUG 46604</strain>
    </source>
</reference>
<dbReference type="Pfam" id="PF16868">
    <property type="entry name" value="NMT1_3"/>
    <property type="match status" value="1"/>
</dbReference>
<dbReference type="CDD" id="cd13567">
    <property type="entry name" value="PBP2_TtGluBP"/>
    <property type="match status" value="1"/>
</dbReference>
<evidence type="ECO:0000313" key="3">
    <source>
        <dbReference type="Proteomes" id="UP000549517"/>
    </source>
</evidence>
<dbReference type="SUPFAM" id="SSF53850">
    <property type="entry name" value="Periplasmic binding protein-like II"/>
    <property type="match status" value="1"/>
</dbReference>
<keyword evidence="1" id="KW-0732">Signal</keyword>
<proteinExistence type="predicted"/>
<dbReference type="AlphaFoldDB" id="A0A849AW40"/>
<feature type="signal peptide" evidence="1">
    <location>
        <begin position="1"/>
        <end position="24"/>
    </location>
</feature>
<dbReference type="RefSeq" id="WP_170274826.1">
    <property type="nucleotide sequence ID" value="NZ_BAAAKH010000013.1"/>
</dbReference>
<evidence type="ECO:0000313" key="2">
    <source>
        <dbReference type="EMBL" id="NNG80032.1"/>
    </source>
</evidence>
<dbReference type="PANTHER" id="PTHR42941">
    <property type="entry name" value="SLL1037 PROTEIN"/>
    <property type="match status" value="1"/>
</dbReference>
<dbReference type="Proteomes" id="UP000549517">
    <property type="component" value="Unassembled WGS sequence"/>
</dbReference>
<dbReference type="PROSITE" id="PS51257">
    <property type="entry name" value="PROKAR_LIPOPROTEIN"/>
    <property type="match status" value="1"/>
</dbReference>
<evidence type="ECO:0000256" key="1">
    <source>
        <dbReference type="SAM" id="SignalP"/>
    </source>
</evidence>
<dbReference type="Gene3D" id="3.40.190.10">
    <property type="entry name" value="Periplasmic binding protein-like II"/>
    <property type="match status" value="2"/>
</dbReference>
<dbReference type="EMBL" id="JABEMC010000009">
    <property type="protein sequence ID" value="NNG80032.1"/>
    <property type="molecule type" value="Genomic_DNA"/>
</dbReference>
<sequence>MRTRTLPTVLAGAAAAALVLSGCAGGGGDSGEGGGDAGTEFITVATGGNSGVYYQVGAGMSQLLSDELGSDSTVQATGASVENVTLLNDGDAEIAFAMADATDQALKGEGPFEDKVESLPAIANLYEQYLQVITLEDKGIDSIEDLKGKRVSVGDVNSGVELNARTVVDAYGMSYDDFTADYLPYAEAIDQMKNGQVDAAFVTSGLPNSAVTDLATTHDVKVVPFEGDGLNKLLEYEFFGEGTVPKDTYDSKEDAATVTIPNLLLASPELSEDAVYDITKTIFDNLDQVHATHNAAKDITLENAPNVVVTELHPGAKRYFDEAGTS</sequence>
<comment type="caution">
    <text evidence="2">The sequence shown here is derived from an EMBL/GenBank/DDBJ whole genome shotgun (WGS) entry which is preliminary data.</text>
</comment>